<evidence type="ECO:0000313" key="4">
    <source>
        <dbReference type="Proteomes" id="UP000006365"/>
    </source>
</evidence>
<feature type="transmembrane region" description="Helical" evidence="1">
    <location>
        <begin position="185"/>
        <end position="202"/>
    </location>
</feature>
<dbReference type="Proteomes" id="UP000006365">
    <property type="component" value="Chromosome"/>
</dbReference>
<feature type="transmembrane region" description="Helical" evidence="1">
    <location>
        <begin position="235"/>
        <end position="257"/>
    </location>
</feature>
<dbReference type="KEGG" id="dpr:Despr_1623"/>
<dbReference type="RefSeq" id="WP_015724316.1">
    <property type="nucleotide sequence ID" value="NC_014972.1"/>
</dbReference>
<organism evidence="3 4">
    <name type="scientific">Desulfobulbus propionicus (strain ATCC 33891 / DSM 2032 / VKM B-1956 / 1pr3)</name>
    <dbReference type="NCBI Taxonomy" id="577650"/>
    <lineage>
        <taxon>Bacteria</taxon>
        <taxon>Pseudomonadati</taxon>
        <taxon>Thermodesulfobacteriota</taxon>
        <taxon>Desulfobulbia</taxon>
        <taxon>Desulfobulbales</taxon>
        <taxon>Desulfobulbaceae</taxon>
        <taxon>Desulfobulbus</taxon>
    </lineage>
</organism>
<evidence type="ECO:0000313" key="3">
    <source>
        <dbReference type="EMBL" id="ADW17775.1"/>
    </source>
</evidence>
<evidence type="ECO:0000256" key="1">
    <source>
        <dbReference type="SAM" id="Phobius"/>
    </source>
</evidence>
<feature type="transmembrane region" description="Helical" evidence="1">
    <location>
        <begin position="209"/>
        <end position="229"/>
    </location>
</feature>
<name>A0A7U3YLW9_DESPD</name>
<dbReference type="Gene3D" id="3.10.310.50">
    <property type="match status" value="1"/>
</dbReference>
<keyword evidence="1" id="KW-0472">Membrane</keyword>
<keyword evidence="1" id="KW-1133">Transmembrane helix</keyword>
<accession>A0A7U3YLW9</accession>
<dbReference type="Pfam" id="PF04536">
    <property type="entry name" value="TPM_phosphatase"/>
    <property type="match status" value="1"/>
</dbReference>
<proteinExistence type="predicted"/>
<dbReference type="InterPro" id="IPR007621">
    <property type="entry name" value="TPM_dom"/>
</dbReference>
<dbReference type="PANTHER" id="PTHR30373">
    <property type="entry name" value="UPF0603 PROTEIN YGCG"/>
    <property type="match status" value="1"/>
</dbReference>
<keyword evidence="4" id="KW-1185">Reference proteome</keyword>
<feature type="domain" description="TPM" evidence="2">
    <location>
        <begin position="40"/>
        <end position="163"/>
    </location>
</feature>
<protein>
    <recommendedName>
        <fullName evidence="2">TPM domain-containing protein</fullName>
    </recommendedName>
</protein>
<dbReference type="EMBL" id="CP002364">
    <property type="protein sequence ID" value="ADW17775.1"/>
    <property type="molecule type" value="Genomic_DNA"/>
</dbReference>
<keyword evidence="1" id="KW-0812">Transmembrane</keyword>
<reference evidence="3 4" key="1">
    <citation type="journal article" date="2011" name="Stand. Genomic Sci.">
        <title>Complete genome sequence of Desulfobulbus propionicus type strain (1pr3).</title>
        <authorList>
            <person name="Pagani I."/>
            <person name="Lapidus A."/>
            <person name="Nolan M."/>
            <person name="Lucas S."/>
            <person name="Hammon N."/>
            <person name="Deshpande S."/>
            <person name="Cheng J.F."/>
            <person name="Chertkov O."/>
            <person name="Davenport K."/>
            <person name="Tapia R."/>
            <person name="Han C."/>
            <person name="Goodwin L."/>
            <person name="Pitluck S."/>
            <person name="Liolios K."/>
            <person name="Mavromatis K."/>
            <person name="Ivanova N."/>
            <person name="Mikhailova N."/>
            <person name="Pati A."/>
            <person name="Chen A."/>
            <person name="Palaniappan K."/>
            <person name="Land M."/>
            <person name="Hauser L."/>
            <person name="Chang Y.J."/>
            <person name="Jeffries C.D."/>
            <person name="Detter J.C."/>
            <person name="Brambilla E."/>
            <person name="Kannan K.P."/>
            <person name="Djao O.D."/>
            <person name="Rohde M."/>
            <person name="Pukall R."/>
            <person name="Spring S."/>
            <person name="Goker M."/>
            <person name="Sikorski J."/>
            <person name="Woyke T."/>
            <person name="Bristow J."/>
            <person name="Eisen J.A."/>
            <person name="Markowitz V."/>
            <person name="Hugenholtz P."/>
            <person name="Kyrpides N.C."/>
            <person name="Klenk H.P."/>
        </authorList>
    </citation>
    <scope>NUCLEOTIDE SEQUENCE [LARGE SCALE GENOMIC DNA]</scope>
    <source>
        <strain evidence="4">ATCC 33891 / DSM 2032 / 1pr3</strain>
    </source>
</reference>
<evidence type="ECO:0000259" key="2">
    <source>
        <dbReference type="Pfam" id="PF04536"/>
    </source>
</evidence>
<sequence>MTARESFAAPLLAVVLAAVVTLLSAPPALALDVPVLAGRINDTAGILAPHTISLLDHSLQSLEEHESTQIVVLTIPSLKGDSVEGYALRVAEQWQIGQKGLDNGALLLVAVKERKIRIEVGYGLEGTLTDLVAGRIIRERMVPAFRRGDYDQGVRDGVAAMIAAVQGEFAGTEASVERGASPDPGGFLVLLIVGLLFIGKVFRWHKPLAAGLGGVFAPLLAGVVFAGLFSWLMVLLLIPLGMLGALMATLLSGTAGIRRSGGTFPGLGGGFGEGFGGGGFSGGGGGFGGGGASGGW</sequence>
<gene>
    <name evidence="3" type="ordered locus">Despr_1623</name>
</gene>
<dbReference type="PANTHER" id="PTHR30373:SF2">
    <property type="entry name" value="UPF0603 PROTEIN YGCG"/>
    <property type="match status" value="1"/>
</dbReference>
<dbReference type="AlphaFoldDB" id="A0A7U3YLW9"/>